<comment type="caution">
    <text evidence="1">The sequence shown here is derived from an EMBL/GenBank/DDBJ whole genome shotgun (WGS) entry which is preliminary data.</text>
</comment>
<dbReference type="Gene3D" id="1.10.510.10">
    <property type="entry name" value="Transferase(Phosphotransferase) domain 1"/>
    <property type="match status" value="1"/>
</dbReference>
<dbReference type="EMBL" id="JBANRG010000003">
    <property type="protein sequence ID" value="KAK7468349.1"/>
    <property type="molecule type" value="Genomic_DNA"/>
</dbReference>
<protein>
    <recommendedName>
        <fullName evidence="3">Protein kinase domain-containing protein</fullName>
    </recommendedName>
</protein>
<dbReference type="InterPro" id="IPR011009">
    <property type="entry name" value="Kinase-like_dom_sf"/>
</dbReference>
<evidence type="ECO:0000313" key="2">
    <source>
        <dbReference type="Proteomes" id="UP001498398"/>
    </source>
</evidence>
<evidence type="ECO:0008006" key="3">
    <source>
        <dbReference type="Google" id="ProtNLM"/>
    </source>
</evidence>
<dbReference type="Proteomes" id="UP001498398">
    <property type="component" value="Unassembled WGS sequence"/>
</dbReference>
<organism evidence="1 2">
    <name type="scientific">Marasmiellus scandens</name>
    <dbReference type="NCBI Taxonomy" id="2682957"/>
    <lineage>
        <taxon>Eukaryota</taxon>
        <taxon>Fungi</taxon>
        <taxon>Dikarya</taxon>
        <taxon>Basidiomycota</taxon>
        <taxon>Agaricomycotina</taxon>
        <taxon>Agaricomycetes</taxon>
        <taxon>Agaricomycetidae</taxon>
        <taxon>Agaricales</taxon>
        <taxon>Marasmiineae</taxon>
        <taxon>Omphalotaceae</taxon>
        <taxon>Marasmiellus</taxon>
    </lineage>
</organism>
<evidence type="ECO:0000313" key="1">
    <source>
        <dbReference type="EMBL" id="KAK7468349.1"/>
    </source>
</evidence>
<accession>A0ABR1K160</accession>
<reference evidence="1 2" key="1">
    <citation type="submission" date="2024-01" db="EMBL/GenBank/DDBJ databases">
        <title>A draft genome for the cacao thread blight pathogen Marasmiellus scandens.</title>
        <authorList>
            <person name="Baruah I.K."/>
            <person name="Leung J."/>
            <person name="Bukari Y."/>
            <person name="Amoako-Attah I."/>
            <person name="Meinhardt L.W."/>
            <person name="Bailey B.A."/>
            <person name="Cohen S.P."/>
        </authorList>
    </citation>
    <scope>NUCLEOTIDE SEQUENCE [LARGE SCALE GENOMIC DNA]</scope>
    <source>
        <strain evidence="1 2">GH-19</strain>
    </source>
</reference>
<name>A0ABR1K160_9AGAR</name>
<proteinExistence type="predicted"/>
<dbReference type="SUPFAM" id="SSF56112">
    <property type="entry name" value="Protein kinase-like (PK-like)"/>
    <property type="match status" value="1"/>
</dbReference>
<sequence length="578" mass="65312">MSTTTVLQLLHTVTAIRERLGCDSRSQNSALTSFTCKETFVPPSEQVDTITPNNTPITDAVARYKPVFQSHTLSEVTRQFIQQSIAQDYGAPEDNYIIGYVNERTETDTHHYHARDLRLLKLLLQPVIQNRFAKIHAEYGIVLDAVQESAQMDTFSSMPDHRIIVQFTEISKMLRAYGEKAVMQVITLEDKPLKKMGEGMFLETTDSVLKWPTKDMKKFENPSFKENKSRRLAVQMATQMHDFSVKYGIFYTINRTIYVKKEGKKLIRSHVKLTGGAKEIKIDFVEYASWVMAALDDALDNFNLWYSIHVVPKLPKQSSSSSSSQPVARFALTPSISLPSSIFGSPLALFSRVQVQIGKKYCQEFDRAPKIAGCLPKSFCRLFFPEVKIDCPIDLWSSSGNKVVGINPALGIVAKITTRSSEVFHHEAHMTCRASKILPKNTPTVFAVYNTYPQMILLSYTGTSFTDWAELGKDLLQELLDLIGKLHFAHFHHHDIRPENITVDSRGRVSIIDFETSVHVVGRCEDCPDESAVEEIVEIIDDLDGQDGDEEQWESDQNTTSLARFLERDQQLGAVSPT</sequence>
<keyword evidence="2" id="KW-1185">Reference proteome</keyword>
<gene>
    <name evidence="1" type="ORF">VKT23_002864</name>
</gene>